<dbReference type="EMBL" id="FQUB01000127">
    <property type="protein sequence ID" value="SHG03227.1"/>
    <property type="molecule type" value="Genomic_DNA"/>
</dbReference>
<dbReference type="GeneID" id="29815204"/>
<dbReference type="RefSeq" id="WP_029143146.1">
    <property type="nucleotide sequence ID" value="NZ_ALAS01000247.1"/>
</dbReference>
<dbReference type="KEGG" id="bcoa:BF29_1812"/>
<dbReference type="PANTHER" id="PTHR34614">
    <property type="match status" value="1"/>
</dbReference>
<evidence type="ECO:0000259" key="1">
    <source>
        <dbReference type="Pfam" id="PF01609"/>
    </source>
</evidence>
<evidence type="ECO:0000313" key="3">
    <source>
        <dbReference type="EMBL" id="SHG03227.1"/>
    </source>
</evidence>
<dbReference type="InterPro" id="IPR047654">
    <property type="entry name" value="IS1634_transpos"/>
</dbReference>
<evidence type="ECO:0000313" key="4">
    <source>
        <dbReference type="Proteomes" id="UP000184029"/>
    </source>
</evidence>
<dbReference type="SUPFAM" id="SSF53098">
    <property type="entry name" value="Ribonuclease H-like"/>
    <property type="match status" value="1"/>
</dbReference>
<protein>
    <submittedName>
        <fullName evidence="3">Transposase</fullName>
    </submittedName>
</protein>
<dbReference type="GO" id="GO:0006313">
    <property type="term" value="P:DNA transposition"/>
    <property type="evidence" value="ECO:0007669"/>
    <property type="project" value="InterPro"/>
</dbReference>
<dbReference type="Pfam" id="PF01609">
    <property type="entry name" value="DDE_Tnp_1"/>
    <property type="match status" value="1"/>
</dbReference>
<gene>
    <name evidence="3" type="ORF">SAMN02745208_03084</name>
</gene>
<proteinExistence type="predicted"/>
<dbReference type="GO" id="GO:0003677">
    <property type="term" value="F:DNA binding"/>
    <property type="evidence" value="ECO:0007669"/>
    <property type="project" value="InterPro"/>
</dbReference>
<reference evidence="3 4" key="1">
    <citation type="submission" date="2016-11" db="EMBL/GenBank/DDBJ databases">
        <authorList>
            <person name="Varghese N."/>
            <person name="Submissions S."/>
        </authorList>
    </citation>
    <scope>NUCLEOTIDE SEQUENCE [LARGE SCALE GENOMIC DNA]</scope>
    <source>
        <strain evidence="3 4">DSM 1</strain>
    </source>
</reference>
<dbReference type="PANTHER" id="PTHR34614:SF2">
    <property type="entry name" value="TRANSPOSASE IS4-LIKE DOMAIN-CONTAINING PROTEIN"/>
    <property type="match status" value="1"/>
</dbReference>
<dbReference type="InterPro" id="IPR002559">
    <property type="entry name" value="Transposase_11"/>
</dbReference>
<organism evidence="3 4">
    <name type="scientific">Heyndrickxia coagulans DSM 1 = ATCC 7050</name>
    <dbReference type="NCBI Taxonomy" id="1121088"/>
    <lineage>
        <taxon>Bacteria</taxon>
        <taxon>Bacillati</taxon>
        <taxon>Bacillota</taxon>
        <taxon>Bacilli</taxon>
        <taxon>Bacillales</taxon>
        <taxon>Bacillaceae</taxon>
        <taxon>Heyndrickxia</taxon>
    </lineage>
</organism>
<feature type="domain" description="DUF4277" evidence="2">
    <location>
        <begin position="14"/>
        <end position="113"/>
    </location>
</feature>
<dbReference type="GO" id="GO:0004803">
    <property type="term" value="F:transposase activity"/>
    <property type="evidence" value="ECO:0007669"/>
    <property type="project" value="InterPro"/>
</dbReference>
<sequence>MSDQILTLHVGPSQLLSKLCDEIELEKTINDLVKWDSVRCHISPGTRIKALVLNILCSGKPLYKVHEFYQNLDSEMLFDTSVSPDQLNDDALGRALDYLYEAEAWKVYSTLALKALKKLNLPIGILHNDTTSISVYGEYKQPKEDGLQITYGYSKAHRPDLKQIVLGMGVTPERIPILAKVENGNTSDKSWNVEFIQKMRKILSHEDWKNLIYQADSALITTENLAEIQQQNLSFISRLPDTFGLSTELKKEAWLLNNWERVGSLSNKKDAAIYQIQAFERQIQNLPYRFLVVHSNNLDQRKEKTLNRAIEKEEIQLKKEIEKLSKVIFHCKEDALEAIQSFKKKQKASYFCYKLNVQMSDQPIKRKKRGRPKKDEQTKQEQIYQIQLESFEKDHDFIENKKKMLSTFVLITNKLDEETLSNQEVLRVYKGQSAAETRFRLIKDSQMIDAIYLKTPERVEALGIVYVMALLIYGILEYRVRKELKEKNLSLILKGKRKLYQPTGQALLEQLEDITVILINQNQQKIRLLPDNIDSQAKKIIELCGYDVSIYVSKNVENKGE</sequence>
<dbReference type="KEGG" id="bcoa:BF29_1546"/>
<dbReference type="NCBIfam" id="NF033559">
    <property type="entry name" value="transpos_IS1634"/>
    <property type="match status" value="1"/>
</dbReference>
<dbReference type="Proteomes" id="UP000184029">
    <property type="component" value="Unassembled WGS sequence"/>
</dbReference>
<dbReference type="AlphaFoldDB" id="A0A0B5WRG0"/>
<dbReference type="InterPro" id="IPR025457">
    <property type="entry name" value="DUF4277"/>
</dbReference>
<dbReference type="HOGENOM" id="CLU_034349_3_0_9"/>
<accession>A0A0B5WRG0</accession>
<evidence type="ECO:0000259" key="2">
    <source>
        <dbReference type="Pfam" id="PF14104"/>
    </source>
</evidence>
<feature type="domain" description="Transposase IS4-like" evidence="1">
    <location>
        <begin position="129"/>
        <end position="471"/>
    </location>
</feature>
<dbReference type="InterPro" id="IPR012337">
    <property type="entry name" value="RNaseH-like_sf"/>
</dbReference>
<comment type="caution">
    <text evidence="3">The sequence shown here is derived from an EMBL/GenBank/DDBJ whole genome shotgun (WGS) entry which is preliminary data.</text>
</comment>
<name>A0A0B5WRG0_HEYCO</name>
<dbReference type="Pfam" id="PF14104">
    <property type="entry name" value="DUF4277"/>
    <property type="match status" value="1"/>
</dbReference>